<dbReference type="AlphaFoldDB" id="A0A7W9KM03"/>
<dbReference type="RefSeq" id="WP_184866870.1">
    <property type="nucleotide sequence ID" value="NZ_BAAAWY010000010.1"/>
</dbReference>
<accession>A0A7W9KM03</accession>
<gene>
    <name evidence="3" type="ORF">BJ998_006229</name>
</gene>
<sequence>MLTTALVVTVLVAAVALMTRLRMLVRVTVDRRPGHVLALGFASWFLAVPLEIDSIAVAVDRWAGWALAWPLLHVIACAGGFFTQTFFWLATSDRTDPAQRDRVASMVRRSAFLGVSALAVGLILFATRPRDVDFASGAAGRMMTPGPVHPVAALTYLVIVSYFAYTIASFTSASWRWAAKADLPWLRRGLRVHTVGCVFGLVFCVHVIGYQLAEACGIVPPWRELEADGALVALSLLPAFVGVTAPAWGPRLEGLARAARHYRHRRRLYPLWVRLSGSVVTLDPPKTEWHDRLRLRPGQQHALVYRRVIELWDGLLALHPTMSGSTGLDGPDLAGDIDWWLEVARAARSRPIDDVLAEHQGQS</sequence>
<feature type="transmembrane region" description="Helical" evidence="1">
    <location>
        <begin position="189"/>
        <end position="209"/>
    </location>
</feature>
<feature type="transmembrane region" description="Helical" evidence="1">
    <location>
        <begin position="6"/>
        <end position="25"/>
    </location>
</feature>
<dbReference type="NCBIfam" id="NF042915">
    <property type="entry name" value="MAB_1171c_fam"/>
    <property type="match status" value="1"/>
</dbReference>
<dbReference type="Proteomes" id="UP000585638">
    <property type="component" value="Unassembled WGS sequence"/>
</dbReference>
<evidence type="ECO:0000313" key="4">
    <source>
        <dbReference type="Proteomes" id="UP000585638"/>
    </source>
</evidence>
<feature type="domain" description="DUF6545" evidence="2">
    <location>
        <begin position="258"/>
        <end position="322"/>
    </location>
</feature>
<feature type="transmembrane region" description="Helical" evidence="1">
    <location>
        <begin position="71"/>
        <end position="90"/>
    </location>
</feature>
<feature type="transmembrane region" description="Helical" evidence="1">
    <location>
        <begin position="37"/>
        <end position="59"/>
    </location>
</feature>
<comment type="caution">
    <text evidence="3">The sequence shown here is derived from an EMBL/GenBank/DDBJ whole genome shotgun (WGS) entry which is preliminary data.</text>
</comment>
<feature type="transmembrane region" description="Helical" evidence="1">
    <location>
        <begin position="111"/>
        <end position="128"/>
    </location>
</feature>
<evidence type="ECO:0000259" key="2">
    <source>
        <dbReference type="Pfam" id="PF20182"/>
    </source>
</evidence>
<reference evidence="3 4" key="1">
    <citation type="submission" date="2020-08" db="EMBL/GenBank/DDBJ databases">
        <title>Sequencing the genomes of 1000 actinobacteria strains.</title>
        <authorList>
            <person name="Klenk H.-P."/>
        </authorList>
    </citation>
    <scope>NUCLEOTIDE SEQUENCE [LARGE SCALE GENOMIC DNA]</scope>
    <source>
        <strain evidence="3 4">DSM 43851</strain>
    </source>
</reference>
<name>A0A7W9KM03_9PSEU</name>
<keyword evidence="1" id="KW-1133">Transmembrane helix</keyword>
<protein>
    <recommendedName>
        <fullName evidence="2">DUF6545 domain-containing protein</fullName>
    </recommendedName>
</protein>
<evidence type="ECO:0000256" key="1">
    <source>
        <dbReference type="SAM" id="Phobius"/>
    </source>
</evidence>
<dbReference type="InterPro" id="IPR050039">
    <property type="entry name" value="MAB_1171c-like"/>
</dbReference>
<keyword evidence="1" id="KW-0812">Transmembrane</keyword>
<keyword evidence="4" id="KW-1185">Reference proteome</keyword>
<organism evidence="3 4">
    <name type="scientific">Kutzneria kofuensis</name>
    <dbReference type="NCBI Taxonomy" id="103725"/>
    <lineage>
        <taxon>Bacteria</taxon>
        <taxon>Bacillati</taxon>
        <taxon>Actinomycetota</taxon>
        <taxon>Actinomycetes</taxon>
        <taxon>Pseudonocardiales</taxon>
        <taxon>Pseudonocardiaceae</taxon>
        <taxon>Kutzneria</taxon>
    </lineage>
</organism>
<dbReference type="Pfam" id="PF20182">
    <property type="entry name" value="DUF6545"/>
    <property type="match status" value="1"/>
</dbReference>
<feature type="transmembrane region" description="Helical" evidence="1">
    <location>
        <begin position="148"/>
        <end position="168"/>
    </location>
</feature>
<feature type="transmembrane region" description="Helical" evidence="1">
    <location>
        <begin position="229"/>
        <end position="248"/>
    </location>
</feature>
<proteinExistence type="predicted"/>
<keyword evidence="1" id="KW-0472">Membrane</keyword>
<evidence type="ECO:0000313" key="3">
    <source>
        <dbReference type="EMBL" id="MBB5895033.1"/>
    </source>
</evidence>
<dbReference type="EMBL" id="JACHIR010000001">
    <property type="protein sequence ID" value="MBB5895033.1"/>
    <property type="molecule type" value="Genomic_DNA"/>
</dbReference>
<dbReference type="InterPro" id="IPR046675">
    <property type="entry name" value="DUF6545"/>
</dbReference>